<dbReference type="PANTHER" id="PTHR23095">
    <property type="entry name" value="PARANEOPLASTIC ANTIGEN"/>
    <property type="match status" value="1"/>
</dbReference>
<dbReference type="InterPro" id="IPR026523">
    <property type="entry name" value="PNMA"/>
</dbReference>
<protein>
    <recommendedName>
        <fullName evidence="2">Paraneoplastic antigen Ma-like C-terminal domain-containing protein</fullName>
    </recommendedName>
</protein>
<organism evidence="3 4">
    <name type="scientific">Oryzias sinensis</name>
    <name type="common">Chinese medaka</name>
    <dbReference type="NCBI Taxonomy" id="183150"/>
    <lineage>
        <taxon>Eukaryota</taxon>
        <taxon>Metazoa</taxon>
        <taxon>Chordata</taxon>
        <taxon>Craniata</taxon>
        <taxon>Vertebrata</taxon>
        <taxon>Euteleostomi</taxon>
        <taxon>Actinopterygii</taxon>
        <taxon>Neopterygii</taxon>
        <taxon>Teleostei</taxon>
        <taxon>Neoteleostei</taxon>
        <taxon>Acanthomorphata</taxon>
        <taxon>Ovalentaria</taxon>
        <taxon>Atherinomorphae</taxon>
        <taxon>Beloniformes</taxon>
        <taxon>Adrianichthyidae</taxon>
        <taxon>Oryziinae</taxon>
        <taxon>Oryzias</taxon>
    </lineage>
</organism>
<keyword evidence="4" id="KW-1185">Reference proteome</keyword>
<accession>A0A8C7X6B1</accession>
<dbReference type="GeneTree" id="ENSGT01030000235119"/>
<proteinExistence type="predicted"/>
<dbReference type="CDD" id="cd00590">
    <property type="entry name" value="RRM_SF"/>
    <property type="match status" value="1"/>
</dbReference>
<reference evidence="3" key="2">
    <citation type="submission" date="2025-09" db="UniProtKB">
        <authorList>
            <consortium name="Ensembl"/>
        </authorList>
    </citation>
    <scope>IDENTIFICATION</scope>
</reference>
<dbReference type="Pfam" id="PF14893">
    <property type="entry name" value="PNMA"/>
    <property type="match status" value="1"/>
</dbReference>
<feature type="compositionally biased region" description="Polar residues" evidence="1">
    <location>
        <begin position="179"/>
        <end position="188"/>
    </location>
</feature>
<dbReference type="Proteomes" id="UP000694383">
    <property type="component" value="Unplaced"/>
</dbReference>
<evidence type="ECO:0000256" key="1">
    <source>
        <dbReference type="SAM" id="MobiDB-lite"/>
    </source>
</evidence>
<feature type="compositionally biased region" description="Polar residues" evidence="1">
    <location>
        <begin position="145"/>
        <end position="162"/>
    </location>
</feature>
<dbReference type="PANTHER" id="PTHR23095:SF53">
    <property type="entry name" value="ZINC FINGER CCHC DOMAIN-CONTAINING PROTEIN 12-LIKE"/>
    <property type="match status" value="1"/>
</dbReference>
<dbReference type="Ensembl" id="ENSOSIT00000008857.1">
    <property type="protein sequence ID" value="ENSOSIP00000008306.1"/>
    <property type="gene ID" value="ENSOSIG00000005363.1"/>
</dbReference>
<name>A0A8C7X6B1_9TELE</name>
<feature type="region of interest" description="Disordered" evidence="1">
    <location>
        <begin position="136"/>
        <end position="188"/>
    </location>
</feature>
<sequence>MDVVETENVKVSNSLIVRGLTETERDEELTEFLIKYGRIARTIRIDDPLSQYHKHVIVEYESSSAVCTLSPVLPYTFESPSHVTYEIRALSAEYLPVAARSATDGFMSELQRLSKITGKSFEEILKDQLSICESSATAGAGQPEKTCTAQRQCESDPQSQADPQVFPPVAPPGVVTPEPVSTSGKEPNSFSFHTREGVQEKGAGFVNPPEVQRMIVEHIVRNETSASQLSVSFKIRSFSGRVPCPSHETDFESWRTSVELILQDSSFSDLQRSRKILDSLLSPVADVVKHLGPQASPSAYLELLESAFGVVEDGDELFAKFLNTLQNHGEKPSHYLQRLQTVITKVQ</sequence>
<evidence type="ECO:0000259" key="2">
    <source>
        <dbReference type="Pfam" id="PF14893"/>
    </source>
</evidence>
<dbReference type="InterPro" id="IPR048270">
    <property type="entry name" value="PNMA_C"/>
</dbReference>
<reference evidence="3" key="1">
    <citation type="submission" date="2025-08" db="UniProtKB">
        <authorList>
            <consortium name="Ensembl"/>
        </authorList>
    </citation>
    <scope>IDENTIFICATION</scope>
</reference>
<evidence type="ECO:0000313" key="3">
    <source>
        <dbReference type="Ensembl" id="ENSOSIP00000008306.1"/>
    </source>
</evidence>
<feature type="domain" description="Paraneoplastic antigen Ma-like C-terminal" evidence="2">
    <location>
        <begin position="238"/>
        <end position="346"/>
    </location>
</feature>
<evidence type="ECO:0000313" key="4">
    <source>
        <dbReference type="Proteomes" id="UP000694383"/>
    </source>
</evidence>
<dbReference type="AlphaFoldDB" id="A0A8C7X6B1"/>